<feature type="domain" description="Methyltransferase type 11" evidence="1">
    <location>
        <begin position="60"/>
        <end position="153"/>
    </location>
</feature>
<dbReference type="InterPro" id="IPR029063">
    <property type="entry name" value="SAM-dependent_MTases_sf"/>
</dbReference>
<name>A0A2H0BVM3_9BACT</name>
<evidence type="ECO:0000259" key="1">
    <source>
        <dbReference type="Pfam" id="PF08241"/>
    </source>
</evidence>
<protein>
    <recommendedName>
        <fullName evidence="1">Methyltransferase type 11 domain-containing protein</fullName>
    </recommendedName>
</protein>
<dbReference type="PANTHER" id="PTHR43591">
    <property type="entry name" value="METHYLTRANSFERASE"/>
    <property type="match status" value="1"/>
</dbReference>
<dbReference type="Gene3D" id="3.40.50.150">
    <property type="entry name" value="Vaccinia Virus protein VP39"/>
    <property type="match status" value="1"/>
</dbReference>
<organism evidence="2 3">
    <name type="scientific">Candidatus Roizmanbacteria bacterium CG22_combo_CG10-13_8_21_14_all_38_20</name>
    <dbReference type="NCBI Taxonomy" id="1974862"/>
    <lineage>
        <taxon>Bacteria</taxon>
        <taxon>Candidatus Roizmaniibacteriota</taxon>
    </lineage>
</organism>
<dbReference type="GO" id="GO:0008757">
    <property type="term" value="F:S-adenosylmethionine-dependent methyltransferase activity"/>
    <property type="evidence" value="ECO:0007669"/>
    <property type="project" value="InterPro"/>
</dbReference>
<dbReference type="AlphaFoldDB" id="A0A2H0BVM3"/>
<dbReference type="SUPFAM" id="SSF53335">
    <property type="entry name" value="S-adenosyl-L-methionine-dependent methyltransferases"/>
    <property type="match status" value="1"/>
</dbReference>
<sequence>MVSNHEITLDDLQDIWQQPGPDYYQRGVKENILQKIWHYGKLRAILSLINKSDVNPSAILDVGCASGWFLSQMAVKYPKASCTGIDVYKDGVEYGKKKYKKLNLTVSDAHKMPFEKDSFDTVVCAEVLEHVVNPREVLKEIRRVLKKEGVAVIEMDTGNLLFKLVWHWWTNLRHGVWENAHIQEFNTEILKNMIEGEGFNIVEQKFFNYTMAVAFLVQKT</sequence>
<proteinExistence type="predicted"/>
<dbReference type="Proteomes" id="UP000231246">
    <property type="component" value="Unassembled WGS sequence"/>
</dbReference>
<dbReference type="CDD" id="cd02440">
    <property type="entry name" value="AdoMet_MTases"/>
    <property type="match status" value="1"/>
</dbReference>
<evidence type="ECO:0000313" key="3">
    <source>
        <dbReference type="Proteomes" id="UP000231246"/>
    </source>
</evidence>
<comment type="caution">
    <text evidence="2">The sequence shown here is derived from an EMBL/GenBank/DDBJ whole genome shotgun (WGS) entry which is preliminary data.</text>
</comment>
<dbReference type="InterPro" id="IPR013216">
    <property type="entry name" value="Methyltransf_11"/>
</dbReference>
<accession>A0A2H0BVM3</accession>
<reference evidence="2 3" key="1">
    <citation type="submission" date="2017-09" db="EMBL/GenBank/DDBJ databases">
        <title>Depth-based differentiation of microbial function through sediment-hosted aquifers and enrichment of novel symbionts in the deep terrestrial subsurface.</title>
        <authorList>
            <person name="Probst A.J."/>
            <person name="Ladd B."/>
            <person name="Jarett J.K."/>
            <person name="Geller-Mcgrath D.E."/>
            <person name="Sieber C.M."/>
            <person name="Emerson J.B."/>
            <person name="Anantharaman K."/>
            <person name="Thomas B.C."/>
            <person name="Malmstrom R."/>
            <person name="Stieglmeier M."/>
            <person name="Klingl A."/>
            <person name="Woyke T."/>
            <person name="Ryan C.M."/>
            <person name="Banfield J.F."/>
        </authorList>
    </citation>
    <scope>NUCLEOTIDE SEQUENCE [LARGE SCALE GENOMIC DNA]</scope>
    <source>
        <strain evidence="2">CG22_combo_CG10-13_8_21_14_all_38_20</strain>
    </source>
</reference>
<evidence type="ECO:0000313" key="2">
    <source>
        <dbReference type="EMBL" id="PIP61736.1"/>
    </source>
</evidence>
<dbReference type="Pfam" id="PF08241">
    <property type="entry name" value="Methyltransf_11"/>
    <property type="match status" value="1"/>
</dbReference>
<gene>
    <name evidence="2" type="ORF">COW99_02550</name>
</gene>
<dbReference type="EMBL" id="PCTA01000017">
    <property type="protein sequence ID" value="PIP61736.1"/>
    <property type="molecule type" value="Genomic_DNA"/>
</dbReference>